<gene>
    <name evidence="3" type="ORF">LACBIDRAFT_333788</name>
</gene>
<accession>B0DX35</accession>
<sequence length="173" mass="19336">MSDIISSSSVYPPQGETPSKPQLHSESGIKPRDSEPEKDNQKSLLSSKPDKDWTRDKPRPTRPITVIFFEWLGRLLLATLCLLTSFLSLWFACKMFKASDNISIWTADYKSPPLPPGAPLLDVFVAWPEPMIECGVKLFLVVVCSPIVIVWELVIMVLFFSAAIGVLSGMPLW</sequence>
<dbReference type="InParanoid" id="B0DX35"/>
<dbReference type="KEGG" id="lbc:LACBIDRAFT_333788"/>
<protein>
    <submittedName>
        <fullName evidence="3">Predicted protein</fullName>
    </submittedName>
</protein>
<feature type="compositionally biased region" description="Polar residues" evidence="1">
    <location>
        <begin position="1"/>
        <end position="25"/>
    </location>
</feature>
<feature type="transmembrane region" description="Helical" evidence="2">
    <location>
        <begin position="138"/>
        <end position="167"/>
    </location>
</feature>
<proteinExistence type="predicted"/>
<dbReference type="HOGENOM" id="CLU_1547869_0_0_1"/>
<feature type="transmembrane region" description="Helical" evidence="2">
    <location>
        <begin position="71"/>
        <end position="93"/>
    </location>
</feature>
<dbReference type="Proteomes" id="UP000001194">
    <property type="component" value="Unassembled WGS sequence"/>
</dbReference>
<feature type="compositionally biased region" description="Basic and acidic residues" evidence="1">
    <location>
        <begin position="48"/>
        <end position="57"/>
    </location>
</feature>
<evidence type="ECO:0000256" key="1">
    <source>
        <dbReference type="SAM" id="MobiDB-lite"/>
    </source>
</evidence>
<name>B0DX35_LACBS</name>
<feature type="compositionally biased region" description="Basic and acidic residues" evidence="1">
    <location>
        <begin position="27"/>
        <end position="41"/>
    </location>
</feature>
<keyword evidence="2" id="KW-1133">Transmembrane helix</keyword>
<dbReference type="GeneID" id="6084071"/>
<organism evidence="4">
    <name type="scientific">Laccaria bicolor (strain S238N-H82 / ATCC MYA-4686)</name>
    <name type="common">Bicoloured deceiver</name>
    <name type="synonym">Laccaria laccata var. bicolor</name>
    <dbReference type="NCBI Taxonomy" id="486041"/>
    <lineage>
        <taxon>Eukaryota</taxon>
        <taxon>Fungi</taxon>
        <taxon>Dikarya</taxon>
        <taxon>Basidiomycota</taxon>
        <taxon>Agaricomycotina</taxon>
        <taxon>Agaricomycetes</taxon>
        <taxon>Agaricomycetidae</taxon>
        <taxon>Agaricales</taxon>
        <taxon>Agaricineae</taxon>
        <taxon>Hydnangiaceae</taxon>
        <taxon>Laccaria</taxon>
    </lineage>
</organism>
<dbReference type="EMBL" id="DS547145">
    <property type="protein sequence ID" value="EDR00858.1"/>
    <property type="molecule type" value="Genomic_DNA"/>
</dbReference>
<evidence type="ECO:0000256" key="2">
    <source>
        <dbReference type="SAM" id="Phobius"/>
    </source>
</evidence>
<keyword evidence="4" id="KW-1185">Reference proteome</keyword>
<keyword evidence="2" id="KW-0472">Membrane</keyword>
<dbReference type="AlphaFoldDB" id="B0DX35"/>
<evidence type="ECO:0000313" key="4">
    <source>
        <dbReference type="Proteomes" id="UP000001194"/>
    </source>
</evidence>
<feature type="region of interest" description="Disordered" evidence="1">
    <location>
        <begin position="1"/>
        <end position="57"/>
    </location>
</feature>
<dbReference type="RefSeq" id="XP_001888452.1">
    <property type="nucleotide sequence ID" value="XM_001888417.1"/>
</dbReference>
<keyword evidence="2" id="KW-0812">Transmembrane</keyword>
<reference evidence="3 4" key="1">
    <citation type="journal article" date="2008" name="Nature">
        <title>The genome of Laccaria bicolor provides insights into mycorrhizal symbiosis.</title>
        <authorList>
            <person name="Martin F."/>
            <person name="Aerts A."/>
            <person name="Ahren D."/>
            <person name="Brun A."/>
            <person name="Danchin E.G.J."/>
            <person name="Duchaussoy F."/>
            <person name="Gibon J."/>
            <person name="Kohler A."/>
            <person name="Lindquist E."/>
            <person name="Pereda V."/>
            <person name="Salamov A."/>
            <person name="Shapiro H.J."/>
            <person name="Wuyts J."/>
            <person name="Blaudez D."/>
            <person name="Buee M."/>
            <person name="Brokstein P."/>
            <person name="Canbaeck B."/>
            <person name="Cohen D."/>
            <person name="Courty P.E."/>
            <person name="Coutinho P.M."/>
            <person name="Delaruelle C."/>
            <person name="Detter J.C."/>
            <person name="Deveau A."/>
            <person name="DiFazio S."/>
            <person name="Duplessis S."/>
            <person name="Fraissinet-Tachet L."/>
            <person name="Lucic E."/>
            <person name="Frey-Klett P."/>
            <person name="Fourrey C."/>
            <person name="Feussner I."/>
            <person name="Gay G."/>
            <person name="Grimwood J."/>
            <person name="Hoegger P.J."/>
            <person name="Jain P."/>
            <person name="Kilaru S."/>
            <person name="Labbe J."/>
            <person name="Lin Y.C."/>
            <person name="Legue V."/>
            <person name="Le Tacon F."/>
            <person name="Marmeisse R."/>
            <person name="Melayah D."/>
            <person name="Montanini B."/>
            <person name="Muratet M."/>
            <person name="Nehls U."/>
            <person name="Niculita-Hirzel H."/>
            <person name="Oudot-Le Secq M.P."/>
            <person name="Peter M."/>
            <person name="Quesneville H."/>
            <person name="Rajashekar B."/>
            <person name="Reich M."/>
            <person name="Rouhier N."/>
            <person name="Schmutz J."/>
            <person name="Yin T."/>
            <person name="Chalot M."/>
            <person name="Henrissat B."/>
            <person name="Kuees U."/>
            <person name="Lucas S."/>
            <person name="Van de Peer Y."/>
            <person name="Podila G.K."/>
            <person name="Polle A."/>
            <person name="Pukkila P.J."/>
            <person name="Richardson P.M."/>
            <person name="Rouze P."/>
            <person name="Sanders I.R."/>
            <person name="Stajich J.E."/>
            <person name="Tunlid A."/>
            <person name="Tuskan G."/>
            <person name="Grigoriev I.V."/>
        </authorList>
    </citation>
    <scope>NUCLEOTIDE SEQUENCE [LARGE SCALE GENOMIC DNA]</scope>
    <source>
        <strain evidence="4">S238N-H82 / ATCC MYA-4686</strain>
    </source>
</reference>
<evidence type="ECO:0000313" key="3">
    <source>
        <dbReference type="EMBL" id="EDR00858.1"/>
    </source>
</evidence>